<name>A0A4R7C7S3_9HYPH</name>
<protein>
    <submittedName>
        <fullName evidence="3">Pilus assembly protein CpaD</fullName>
    </submittedName>
</protein>
<dbReference type="OrthoDB" id="9802674at2"/>
<comment type="caution">
    <text evidence="3">The sequence shown here is derived from an EMBL/GenBank/DDBJ whole genome shotgun (WGS) entry which is preliminary data.</text>
</comment>
<sequence length="239" mass="26629">MTAPVLRSPLKTLLKPLVAVALLLPALAACQSKEEITGSIYPADYRDRHPIVLSDGSRVLDVFVQGHDGLVTRSRQDLGAFFAEYRQHGTGPMVAQVPHGHGTNPATRRAIETIRSRSGSRVSVSYYRPTDPRVASPIRLSFKRLQAKVGSQCGLWPDDLGVGDYKKDWRNEQYWNLGCAYQANLASQVADPVDLVRGRQESRPDTGRRMYNFEQLRRGQDPSTQWRNAPASVMQGISQ</sequence>
<proteinExistence type="predicted"/>
<feature type="chain" id="PRO_5020375023" evidence="2">
    <location>
        <begin position="29"/>
        <end position="239"/>
    </location>
</feature>
<accession>A0A4R7C7S3</accession>
<keyword evidence="2" id="KW-0732">Signal</keyword>
<gene>
    <name evidence="3" type="ORF">EV668_1978</name>
</gene>
<dbReference type="RefSeq" id="WP_133769558.1">
    <property type="nucleotide sequence ID" value="NZ_SNZR01000011.1"/>
</dbReference>
<dbReference type="EMBL" id="SNZR01000011">
    <property type="protein sequence ID" value="TDR94690.1"/>
    <property type="molecule type" value="Genomic_DNA"/>
</dbReference>
<organism evidence="3 4">
    <name type="scientific">Enterovirga rhinocerotis</name>
    <dbReference type="NCBI Taxonomy" id="1339210"/>
    <lineage>
        <taxon>Bacteria</taxon>
        <taxon>Pseudomonadati</taxon>
        <taxon>Pseudomonadota</taxon>
        <taxon>Alphaproteobacteria</taxon>
        <taxon>Hyphomicrobiales</taxon>
        <taxon>Methylobacteriaceae</taxon>
        <taxon>Enterovirga</taxon>
    </lineage>
</organism>
<feature type="region of interest" description="Disordered" evidence="1">
    <location>
        <begin position="216"/>
        <end position="239"/>
    </location>
</feature>
<evidence type="ECO:0000313" key="3">
    <source>
        <dbReference type="EMBL" id="TDR94690.1"/>
    </source>
</evidence>
<reference evidence="3 4" key="1">
    <citation type="submission" date="2019-03" db="EMBL/GenBank/DDBJ databases">
        <title>Genomic Encyclopedia of Type Strains, Phase IV (KMG-IV): sequencing the most valuable type-strain genomes for metagenomic binning, comparative biology and taxonomic classification.</title>
        <authorList>
            <person name="Goeker M."/>
        </authorList>
    </citation>
    <scope>NUCLEOTIDE SEQUENCE [LARGE SCALE GENOMIC DNA]</scope>
    <source>
        <strain evidence="3 4">DSM 25903</strain>
    </source>
</reference>
<evidence type="ECO:0000256" key="2">
    <source>
        <dbReference type="SAM" id="SignalP"/>
    </source>
</evidence>
<keyword evidence="4" id="KW-1185">Reference proteome</keyword>
<dbReference type="InterPro" id="IPR019027">
    <property type="entry name" value="Pilus_biogenesis_CpaD-related"/>
</dbReference>
<dbReference type="AlphaFoldDB" id="A0A4R7C7S3"/>
<feature type="signal peptide" evidence="2">
    <location>
        <begin position="1"/>
        <end position="28"/>
    </location>
</feature>
<evidence type="ECO:0000256" key="1">
    <source>
        <dbReference type="SAM" id="MobiDB-lite"/>
    </source>
</evidence>
<dbReference type="NCBIfam" id="TIGR02522">
    <property type="entry name" value="pilus_cpaD"/>
    <property type="match status" value="1"/>
</dbReference>
<dbReference type="InterPro" id="IPR013361">
    <property type="entry name" value="Pilus_CpaD"/>
</dbReference>
<dbReference type="PROSITE" id="PS51257">
    <property type="entry name" value="PROKAR_LIPOPROTEIN"/>
    <property type="match status" value="1"/>
</dbReference>
<evidence type="ECO:0000313" key="4">
    <source>
        <dbReference type="Proteomes" id="UP000295122"/>
    </source>
</evidence>
<dbReference type="Pfam" id="PF09476">
    <property type="entry name" value="Pilus_CpaD"/>
    <property type="match status" value="1"/>
</dbReference>
<dbReference type="Proteomes" id="UP000295122">
    <property type="component" value="Unassembled WGS sequence"/>
</dbReference>